<accession>A0ACB8QTW6</accession>
<sequence>FLQFAIQWSSIVLLYYDYALTFPAEVKYLWQDKKFFKISTLLYALCRYALPANVLYLLAISKKLGSRRLPFSCDTWYKIIGVISVLGRAAVLCAPSLHILLPATNCCGVTFLMRTYVVCAKSKIILTTLGAIGLTVFVCDVIHVPGLRCKGSSSVQMYAALFAVDAEP</sequence>
<gene>
    <name evidence="1" type="ORF">K488DRAFT_44733</name>
</gene>
<reference evidence="1" key="2">
    <citation type="journal article" date="2022" name="New Phytol.">
        <title>Evolutionary transition to the ectomycorrhizal habit in the genomes of a hyperdiverse lineage of mushroom-forming fungi.</title>
        <authorList>
            <person name="Looney B."/>
            <person name="Miyauchi S."/>
            <person name="Morin E."/>
            <person name="Drula E."/>
            <person name="Courty P.E."/>
            <person name="Kohler A."/>
            <person name="Kuo A."/>
            <person name="LaButti K."/>
            <person name="Pangilinan J."/>
            <person name="Lipzen A."/>
            <person name="Riley R."/>
            <person name="Andreopoulos W."/>
            <person name="He G."/>
            <person name="Johnson J."/>
            <person name="Nolan M."/>
            <person name="Tritt A."/>
            <person name="Barry K.W."/>
            <person name="Grigoriev I.V."/>
            <person name="Nagy L.G."/>
            <person name="Hibbett D."/>
            <person name="Henrissat B."/>
            <person name="Matheny P.B."/>
            <person name="Labbe J."/>
            <person name="Martin F.M."/>
        </authorList>
    </citation>
    <scope>NUCLEOTIDE SEQUENCE</scope>
    <source>
        <strain evidence="1">EC-137</strain>
    </source>
</reference>
<dbReference type="Proteomes" id="UP000814128">
    <property type="component" value="Unassembled WGS sequence"/>
</dbReference>
<feature type="non-terminal residue" evidence="1">
    <location>
        <position position="1"/>
    </location>
</feature>
<reference evidence="1" key="1">
    <citation type="submission" date="2021-02" db="EMBL/GenBank/DDBJ databases">
        <authorList>
            <consortium name="DOE Joint Genome Institute"/>
            <person name="Ahrendt S."/>
            <person name="Looney B.P."/>
            <person name="Miyauchi S."/>
            <person name="Morin E."/>
            <person name="Drula E."/>
            <person name="Courty P.E."/>
            <person name="Chicoki N."/>
            <person name="Fauchery L."/>
            <person name="Kohler A."/>
            <person name="Kuo A."/>
            <person name="Labutti K."/>
            <person name="Pangilinan J."/>
            <person name="Lipzen A."/>
            <person name="Riley R."/>
            <person name="Andreopoulos W."/>
            <person name="He G."/>
            <person name="Johnson J."/>
            <person name="Barry K.W."/>
            <person name="Grigoriev I.V."/>
            <person name="Nagy L."/>
            <person name="Hibbett D."/>
            <person name="Henrissat B."/>
            <person name="Matheny P.B."/>
            <person name="Labbe J."/>
            <person name="Martin F."/>
        </authorList>
    </citation>
    <scope>NUCLEOTIDE SEQUENCE</scope>
    <source>
        <strain evidence="1">EC-137</strain>
    </source>
</reference>
<comment type="caution">
    <text evidence="1">The sequence shown here is derived from an EMBL/GenBank/DDBJ whole genome shotgun (WGS) entry which is preliminary data.</text>
</comment>
<name>A0ACB8QTW6_9AGAM</name>
<evidence type="ECO:0000313" key="2">
    <source>
        <dbReference type="Proteomes" id="UP000814128"/>
    </source>
</evidence>
<protein>
    <submittedName>
        <fullName evidence="1">Uncharacterized protein</fullName>
    </submittedName>
</protein>
<evidence type="ECO:0000313" key="1">
    <source>
        <dbReference type="EMBL" id="KAI0034806.1"/>
    </source>
</evidence>
<dbReference type="EMBL" id="MU273494">
    <property type="protein sequence ID" value="KAI0034806.1"/>
    <property type="molecule type" value="Genomic_DNA"/>
</dbReference>
<organism evidence="1 2">
    <name type="scientific">Vararia minispora EC-137</name>
    <dbReference type="NCBI Taxonomy" id="1314806"/>
    <lineage>
        <taxon>Eukaryota</taxon>
        <taxon>Fungi</taxon>
        <taxon>Dikarya</taxon>
        <taxon>Basidiomycota</taxon>
        <taxon>Agaricomycotina</taxon>
        <taxon>Agaricomycetes</taxon>
        <taxon>Russulales</taxon>
        <taxon>Lachnocladiaceae</taxon>
        <taxon>Vararia</taxon>
    </lineage>
</organism>
<keyword evidence="2" id="KW-1185">Reference proteome</keyword>
<proteinExistence type="predicted"/>